<evidence type="ECO:0000313" key="4">
    <source>
        <dbReference type="Proteomes" id="UP000542210"/>
    </source>
</evidence>
<dbReference type="EMBL" id="JACHND010000001">
    <property type="protein sequence ID" value="MBB4698524.1"/>
    <property type="molecule type" value="Genomic_DNA"/>
</dbReference>
<dbReference type="RefSeq" id="WP_184875445.1">
    <property type="nucleotide sequence ID" value="NZ_BOOV01000014.1"/>
</dbReference>
<gene>
    <name evidence="3" type="ORF">BJ982_000068</name>
</gene>
<proteinExistence type="predicted"/>
<dbReference type="InterPro" id="IPR029058">
    <property type="entry name" value="AB_hydrolase_fold"/>
</dbReference>
<dbReference type="PANTHER" id="PTHR43798:SF31">
    <property type="entry name" value="AB HYDROLASE SUPERFAMILY PROTEIN YCLE"/>
    <property type="match status" value="1"/>
</dbReference>
<comment type="caution">
    <text evidence="3">The sequence shown here is derived from an EMBL/GenBank/DDBJ whole genome shotgun (WGS) entry which is preliminary data.</text>
</comment>
<accession>A0A7W7D200</accession>
<dbReference type="PRINTS" id="PR00111">
    <property type="entry name" value="ABHYDROLASE"/>
</dbReference>
<sequence>MNVPRRDSPLPIIPIPPQVKATEGLAPLPDAHLWYWDTGGSGVPIVFLHPASGSVESWPYQQPFFARKGFRVIAYSRRGFYRSDSGPADRPGTGADDLRLLLDHLRVDRFHGVGVAAGGGHLLDFALSYPERLRGMVISGSLTGLQEPAYRETLARLRPEGFFGMPADFIELGPAYRAANPEGVQQWLEFHHRAVTTSISQAS</sequence>
<reference evidence="3 4" key="1">
    <citation type="submission" date="2020-08" db="EMBL/GenBank/DDBJ databases">
        <title>Sequencing the genomes of 1000 actinobacteria strains.</title>
        <authorList>
            <person name="Klenk H.-P."/>
        </authorList>
    </citation>
    <scope>NUCLEOTIDE SEQUENCE [LARGE SCALE GENOMIC DNA]</scope>
    <source>
        <strain evidence="3 4">DSM 45784</strain>
    </source>
</reference>
<dbReference type="Proteomes" id="UP000542210">
    <property type="component" value="Unassembled WGS sequence"/>
</dbReference>
<evidence type="ECO:0000313" key="3">
    <source>
        <dbReference type="EMBL" id="MBB4698524.1"/>
    </source>
</evidence>
<dbReference type="InterPro" id="IPR050266">
    <property type="entry name" value="AB_hydrolase_sf"/>
</dbReference>
<keyword evidence="1" id="KW-0378">Hydrolase</keyword>
<organism evidence="3 4">
    <name type="scientific">Sphaerisporangium siamense</name>
    <dbReference type="NCBI Taxonomy" id="795645"/>
    <lineage>
        <taxon>Bacteria</taxon>
        <taxon>Bacillati</taxon>
        <taxon>Actinomycetota</taxon>
        <taxon>Actinomycetes</taxon>
        <taxon>Streptosporangiales</taxon>
        <taxon>Streptosporangiaceae</taxon>
        <taxon>Sphaerisporangium</taxon>
    </lineage>
</organism>
<name>A0A7W7D200_9ACTN</name>
<dbReference type="Pfam" id="PF00561">
    <property type="entry name" value="Abhydrolase_1"/>
    <property type="match status" value="1"/>
</dbReference>
<feature type="domain" description="AB hydrolase-1" evidence="2">
    <location>
        <begin position="44"/>
        <end position="155"/>
    </location>
</feature>
<dbReference type="InterPro" id="IPR000073">
    <property type="entry name" value="AB_hydrolase_1"/>
</dbReference>
<dbReference type="AlphaFoldDB" id="A0A7W7D200"/>
<evidence type="ECO:0000259" key="2">
    <source>
        <dbReference type="Pfam" id="PF00561"/>
    </source>
</evidence>
<evidence type="ECO:0000256" key="1">
    <source>
        <dbReference type="ARBA" id="ARBA00022801"/>
    </source>
</evidence>
<keyword evidence="4" id="KW-1185">Reference proteome</keyword>
<dbReference type="Gene3D" id="3.40.50.1820">
    <property type="entry name" value="alpha/beta hydrolase"/>
    <property type="match status" value="1"/>
</dbReference>
<dbReference type="GO" id="GO:0016020">
    <property type="term" value="C:membrane"/>
    <property type="evidence" value="ECO:0007669"/>
    <property type="project" value="TreeGrafter"/>
</dbReference>
<dbReference type="GO" id="GO:0016787">
    <property type="term" value="F:hydrolase activity"/>
    <property type="evidence" value="ECO:0007669"/>
    <property type="project" value="UniProtKB-KW"/>
</dbReference>
<dbReference type="SUPFAM" id="SSF53474">
    <property type="entry name" value="alpha/beta-Hydrolases"/>
    <property type="match status" value="1"/>
</dbReference>
<protein>
    <submittedName>
        <fullName evidence="3">Pimeloyl-ACP methyl ester carboxylesterase</fullName>
    </submittedName>
</protein>
<dbReference type="PANTHER" id="PTHR43798">
    <property type="entry name" value="MONOACYLGLYCEROL LIPASE"/>
    <property type="match status" value="1"/>
</dbReference>